<dbReference type="AlphaFoldDB" id="A0AAW1SGN8"/>
<dbReference type="EMBL" id="JALJOV010001627">
    <property type="protein sequence ID" value="KAK9845202.1"/>
    <property type="molecule type" value="Genomic_DNA"/>
</dbReference>
<evidence type="ECO:0000313" key="2">
    <source>
        <dbReference type="EMBL" id="KAK9845202.1"/>
    </source>
</evidence>
<feature type="region of interest" description="Disordered" evidence="1">
    <location>
        <begin position="1"/>
        <end position="40"/>
    </location>
</feature>
<dbReference type="Proteomes" id="UP001485043">
    <property type="component" value="Unassembled WGS sequence"/>
</dbReference>
<feature type="region of interest" description="Disordered" evidence="1">
    <location>
        <begin position="171"/>
        <end position="195"/>
    </location>
</feature>
<keyword evidence="3" id="KW-1185">Reference proteome</keyword>
<sequence length="229" mass="23621">MSSTNHGTVADRAKTAETSRLQPQGLYGVPPLQTPGFMSGSSDVIEELLKEMANSNAGPQLNGRSSAFGDLTGSLPPYLGPNGTFPGMGSASDGLYGAGSGTGLGLRADAVPFSSGAYPPSHPDWNEGGGLQKDFLSSGSPYGGGTYSSYQDQGMYGYGHLPAGGMNGHFHQQQAQPWSSSHHLTSNGLPGNTSAPFPGSLANILQPGQSFPSAVGVHRQLHGKDPFWV</sequence>
<protein>
    <submittedName>
        <fullName evidence="2">Uncharacterized protein</fullName>
    </submittedName>
</protein>
<accession>A0AAW1SGN8</accession>
<proteinExistence type="predicted"/>
<name>A0AAW1SGN8_9CHLO</name>
<gene>
    <name evidence="2" type="ORF">WJX84_009784</name>
</gene>
<comment type="caution">
    <text evidence="2">The sequence shown here is derived from an EMBL/GenBank/DDBJ whole genome shotgun (WGS) entry which is preliminary data.</text>
</comment>
<organism evidence="2 3">
    <name type="scientific">Apatococcus fuscideae</name>
    <dbReference type="NCBI Taxonomy" id="2026836"/>
    <lineage>
        <taxon>Eukaryota</taxon>
        <taxon>Viridiplantae</taxon>
        <taxon>Chlorophyta</taxon>
        <taxon>core chlorophytes</taxon>
        <taxon>Trebouxiophyceae</taxon>
        <taxon>Chlorellales</taxon>
        <taxon>Chlorellaceae</taxon>
        <taxon>Apatococcus</taxon>
    </lineage>
</organism>
<evidence type="ECO:0000313" key="3">
    <source>
        <dbReference type="Proteomes" id="UP001485043"/>
    </source>
</evidence>
<reference evidence="2 3" key="1">
    <citation type="journal article" date="2024" name="Nat. Commun.">
        <title>Phylogenomics reveals the evolutionary origins of lichenization in chlorophyte algae.</title>
        <authorList>
            <person name="Puginier C."/>
            <person name="Libourel C."/>
            <person name="Otte J."/>
            <person name="Skaloud P."/>
            <person name="Haon M."/>
            <person name="Grisel S."/>
            <person name="Petersen M."/>
            <person name="Berrin J.G."/>
            <person name="Delaux P.M."/>
            <person name="Dal Grande F."/>
            <person name="Keller J."/>
        </authorList>
    </citation>
    <scope>NUCLEOTIDE SEQUENCE [LARGE SCALE GENOMIC DNA]</scope>
    <source>
        <strain evidence="2 3">SAG 2523</strain>
    </source>
</reference>
<evidence type="ECO:0000256" key="1">
    <source>
        <dbReference type="SAM" id="MobiDB-lite"/>
    </source>
</evidence>